<dbReference type="AlphaFoldDB" id="A0A286UWY8"/>
<feature type="chain" id="PRO_5013823731" description="Hydrophobin" evidence="1">
    <location>
        <begin position="21"/>
        <end position="98"/>
    </location>
</feature>
<sequence length="98" mass="9820">MQLLSQVSAVILAVATMSIAAPAENRARQLGNLPDLPFCVDGSLSGTLPTGIDVLTCASDQKCVSIADALNLPIVGSVLSGILGGVADELPVGLGLCM</sequence>
<dbReference type="EMBL" id="NBII01000001">
    <property type="protein sequence ID" value="PAV24129.1"/>
    <property type="molecule type" value="Genomic_DNA"/>
</dbReference>
<gene>
    <name evidence="2" type="ORF">PNOK_0119700</name>
</gene>
<accession>A0A286UWY8</accession>
<name>A0A286UWY8_9AGAM</name>
<feature type="signal peptide" evidence="1">
    <location>
        <begin position="1"/>
        <end position="20"/>
    </location>
</feature>
<proteinExistence type="predicted"/>
<evidence type="ECO:0000313" key="2">
    <source>
        <dbReference type="EMBL" id="PAV24129.1"/>
    </source>
</evidence>
<dbReference type="Proteomes" id="UP000217199">
    <property type="component" value="Unassembled WGS sequence"/>
</dbReference>
<keyword evidence="1" id="KW-0732">Signal</keyword>
<comment type="caution">
    <text evidence="2">The sequence shown here is derived from an EMBL/GenBank/DDBJ whole genome shotgun (WGS) entry which is preliminary data.</text>
</comment>
<reference evidence="2 3" key="1">
    <citation type="journal article" date="2017" name="Mol. Ecol.">
        <title>Comparative and population genomic landscape of Phellinus noxius: A hypervariable fungus causing root rot in trees.</title>
        <authorList>
            <person name="Chung C.L."/>
            <person name="Lee T.J."/>
            <person name="Akiba M."/>
            <person name="Lee H.H."/>
            <person name="Kuo T.H."/>
            <person name="Liu D."/>
            <person name="Ke H.M."/>
            <person name="Yokoi T."/>
            <person name="Roa M.B."/>
            <person name="Lu M.J."/>
            <person name="Chang Y.Y."/>
            <person name="Ann P.J."/>
            <person name="Tsai J.N."/>
            <person name="Chen C.Y."/>
            <person name="Tzean S.S."/>
            <person name="Ota Y."/>
            <person name="Hattori T."/>
            <person name="Sahashi N."/>
            <person name="Liou R.F."/>
            <person name="Kikuchi T."/>
            <person name="Tsai I.J."/>
        </authorList>
    </citation>
    <scope>NUCLEOTIDE SEQUENCE [LARGE SCALE GENOMIC DNA]</scope>
    <source>
        <strain evidence="2 3">FFPRI411160</strain>
    </source>
</reference>
<organism evidence="2 3">
    <name type="scientific">Pyrrhoderma noxium</name>
    <dbReference type="NCBI Taxonomy" id="2282107"/>
    <lineage>
        <taxon>Eukaryota</taxon>
        <taxon>Fungi</taxon>
        <taxon>Dikarya</taxon>
        <taxon>Basidiomycota</taxon>
        <taxon>Agaricomycotina</taxon>
        <taxon>Agaricomycetes</taxon>
        <taxon>Hymenochaetales</taxon>
        <taxon>Hymenochaetaceae</taxon>
        <taxon>Pyrrhoderma</taxon>
    </lineage>
</organism>
<evidence type="ECO:0000313" key="3">
    <source>
        <dbReference type="Proteomes" id="UP000217199"/>
    </source>
</evidence>
<dbReference type="InParanoid" id="A0A286UWY8"/>
<protein>
    <recommendedName>
        <fullName evidence="4">Hydrophobin</fullName>
    </recommendedName>
</protein>
<evidence type="ECO:0000256" key="1">
    <source>
        <dbReference type="SAM" id="SignalP"/>
    </source>
</evidence>
<evidence type="ECO:0008006" key="4">
    <source>
        <dbReference type="Google" id="ProtNLM"/>
    </source>
</evidence>
<keyword evidence="3" id="KW-1185">Reference proteome</keyword>